<reference evidence="1 2" key="1">
    <citation type="submission" date="2023-01" db="EMBL/GenBank/DDBJ databases">
        <authorList>
            <person name="Kreplak J."/>
        </authorList>
    </citation>
    <scope>NUCLEOTIDE SEQUENCE [LARGE SCALE GENOMIC DNA]</scope>
</reference>
<dbReference type="AlphaFoldDB" id="A0AAV1ASB0"/>
<evidence type="ECO:0000313" key="2">
    <source>
        <dbReference type="Proteomes" id="UP001157006"/>
    </source>
</evidence>
<name>A0AAV1ASB0_VICFA</name>
<evidence type="ECO:0000313" key="1">
    <source>
        <dbReference type="EMBL" id="CAI8611979.1"/>
    </source>
</evidence>
<dbReference type="EMBL" id="OX451740">
    <property type="protein sequence ID" value="CAI8611979.1"/>
    <property type="molecule type" value="Genomic_DNA"/>
</dbReference>
<keyword evidence="2" id="KW-1185">Reference proteome</keyword>
<gene>
    <name evidence="1" type="ORF">VFH_V011760</name>
</gene>
<accession>A0AAV1ASB0</accession>
<dbReference type="Proteomes" id="UP001157006">
    <property type="component" value="Chromosome 5"/>
</dbReference>
<organism evidence="1 2">
    <name type="scientific">Vicia faba</name>
    <name type="common">Broad bean</name>
    <name type="synonym">Faba vulgaris</name>
    <dbReference type="NCBI Taxonomy" id="3906"/>
    <lineage>
        <taxon>Eukaryota</taxon>
        <taxon>Viridiplantae</taxon>
        <taxon>Streptophyta</taxon>
        <taxon>Embryophyta</taxon>
        <taxon>Tracheophyta</taxon>
        <taxon>Spermatophyta</taxon>
        <taxon>Magnoliopsida</taxon>
        <taxon>eudicotyledons</taxon>
        <taxon>Gunneridae</taxon>
        <taxon>Pentapetalae</taxon>
        <taxon>rosids</taxon>
        <taxon>fabids</taxon>
        <taxon>Fabales</taxon>
        <taxon>Fabaceae</taxon>
        <taxon>Papilionoideae</taxon>
        <taxon>50 kb inversion clade</taxon>
        <taxon>NPAAA clade</taxon>
        <taxon>Hologalegina</taxon>
        <taxon>IRL clade</taxon>
        <taxon>Fabeae</taxon>
        <taxon>Vicia</taxon>
    </lineage>
</organism>
<proteinExistence type="predicted"/>
<protein>
    <submittedName>
        <fullName evidence="1">Uncharacterized protein</fullName>
    </submittedName>
</protein>
<sequence>MMNRESPQSSGTTVTSPLYEFRLSAKKVELPAFTSDDPVAWMTRAETYFEVQRISQDCGRLQEQQFLGYFIGGLRQDIHSRVRTIKPCNRYLAMQLARDVECQFAVAAGQDSGSRYKPGHGSWAKSQKPNWAFREGEGNRSAIQTQTNNYLGKTRTGSGFWISNRVNTPYQFYSIFSPKFRRQFAPSILWCSPSTKCRG</sequence>